<sequence>MRIAIMQPYLFPYIGYFQLIAAVDRLLILDDVSFIKKGWINRNRILMNGEPHLFQVPLVDASQNRRICDTKIVDGPWREKLLKSIRHTYGKAPCFDQWFPQVEAVVRADVTTIAELATLSLRHVCQYLGIPTPMTSTTDRYSDPELSGADRILDICRCEKADGYLNLPGGRELYEPSKFAAHNIQLSFLKPPDVSYRQFGNSFVPHLSIIDVLMFNRPEQARRLVQSAVVETAEAHVTPNSGEGSL</sequence>
<protein>
    <submittedName>
        <fullName evidence="1">WbqC-like protein family protein</fullName>
    </submittedName>
</protein>
<dbReference type="Proteomes" id="UP000187735">
    <property type="component" value="Chromosome"/>
</dbReference>
<keyword evidence="2" id="KW-1185">Reference proteome</keyword>
<dbReference type="STRING" id="1891926.Fuma_05419"/>
<dbReference type="InterPro" id="IPR014985">
    <property type="entry name" value="WbqC"/>
</dbReference>
<dbReference type="OrthoDB" id="3611744at2"/>
<dbReference type="AlphaFoldDB" id="A0A1P8WNX4"/>
<accession>A0A1P8WNX4</accession>
<dbReference type="EMBL" id="CP017641">
    <property type="protein sequence ID" value="APZ95757.1"/>
    <property type="molecule type" value="Genomic_DNA"/>
</dbReference>
<evidence type="ECO:0000313" key="1">
    <source>
        <dbReference type="EMBL" id="APZ95757.1"/>
    </source>
</evidence>
<gene>
    <name evidence="1" type="ORF">Fuma_05419</name>
</gene>
<organism evidence="1 2">
    <name type="scientific">Fuerstiella marisgermanici</name>
    <dbReference type="NCBI Taxonomy" id="1891926"/>
    <lineage>
        <taxon>Bacteria</taxon>
        <taxon>Pseudomonadati</taxon>
        <taxon>Planctomycetota</taxon>
        <taxon>Planctomycetia</taxon>
        <taxon>Planctomycetales</taxon>
        <taxon>Planctomycetaceae</taxon>
        <taxon>Fuerstiella</taxon>
    </lineage>
</organism>
<name>A0A1P8WNX4_9PLAN</name>
<dbReference type="Pfam" id="PF08889">
    <property type="entry name" value="WbqC"/>
    <property type="match status" value="1"/>
</dbReference>
<evidence type="ECO:0000313" key="2">
    <source>
        <dbReference type="Proteomes" id="UP000187735"/>
    </source>
</evidence>
<proteinExistence type="predicted"/>
<dbReference type="KEGG" id="fmr:Fuma_05419"/>
<reference evidence="1 2" key="1">
    <citation type="journal article" date="2016" name="Front. Microbiol.">
        <title>Fuerstia marisgermanicae gen. nov., sp. nov., an Unusual Member of the Phylum Planctomycetes from the German Wadden Sea.</title>
        <authorList>
            <person name="Kohn T."/>
            <person name="Heuer A."/>
            <person name="Jogler M."/>
            <person name="Vollmers J."/>
            <person name="Boedeker C."/>
            <person name="Bunk B."/>
            <person name="Rast P."/>
            <person name="Borchert D."/>
            <person name="Glockner I."/>
            <person name="Freese H.M."/>
            <person name="Klenk H.P."/>
            <person name="Overmann J."/>
            <person name="Kaster A.K."/>
            <person name="Rohde M."/>
            <person name="Wiegand S."/>
            <person name="Jogler C."/>
        </authorList>
    </citation>
    <scope>NUCLEOTIDE SEQUENCE [LARGE SCALE GENOMIC DNA]</scope>
    <source>
        <strain evidence="1 2">NH11</strain>
    </source>
</reference>